<proteinExistence type="predicted"/>
<protein>
    <recommendedName>
        <fullName evidence="3">Major capsid protein</fullName>
    </recommendedName>
</protein>
<dbReference type="RefSeq" id="WP_116098933.1">
    <property type="nucleotide sequence ID" value="NZ_QNVU01000024.1"/>
</dbReference>
<keyword evidence="2" id="KW-1185">Reference proteome</keyword>
<evidence type="ECO:0000313" key="2">
    <source>
        <dbReference type="Proteomes" id="UP000256924"/>
    </source>
</evidence>
<sequence>MSQKVVSVLALKNELAVTELIKNFNHEHTWLAEVPSKPQWVGNDVIKIPIQGDAPKVLINNTIYPISGSQREDGHLKLSLNKYETENTEVTTDELYALPYEKVNDVQVQHRETLEDVTAEHALFSITPQNDTAVSPVIVTTGPDDGTGRKRLLTKDLRTLKKKLDKLKVPKKGRVLVLCSDHVDDLLEQDEKFNQRYMNHEDGAIAAKYYGFKIYESIYAPEFTDAGEKIPYGSAIEGKEASVCFFAPMTAKAPGTAERYAIDKTQNPSYRRHEIGFEMHWVCVALKDEGLAAIRSGKAA</sequence>
<organism evidence="1 2">
    <name type="scientific">Candidatus Chryseobacterium massiliense</name>
    <dbReference type="NCBI Taxonomy" id="204089"/>
    <lineage>
        <taxon>Bacteria</taxon>
        <taxon>Pseudomonadati</taxon>
        <taxon>Bacteroidota</taxon>
        <taxon>Flavobacteriia</taxon>
        <taxon>Flavobacteriales</taxon>
        <taxon>Weeksellaceae</taxon>
        <taxon>Chryseobacterium group</taxon>
        <taxon>Chryseobacterium</taxon>
    </lineage>
</organism>
<dbReference type="Proteomes" id="UP000256924">
    <property type="component" value="Unassembled WGS sequence"/>
</dbReference>
<evidence type="ECO:0008006" key="3">
    <source>
        <dbReference type="Google" id="ProtNLM"/>
    </source>
</evidence>
<comment type="caution">
    <text evidence="1">The sequence shown here is derived from an EMBL/GenBank/DDBJ whole genome shotgun (WGS) entry which is preliminary data.</text>
</comment>
<reference evidence="1 2" key="1">
    <citation type="journal article" date="2004" name="Emerg. Infect. Dis.">
        <title>Amoebae-resisting bacteria isolated from human nasal swabs by amoebal coculture.</title>
        <authorList>
            <person name="Greub G."/>
            <person name="La Scola B."/>
            <person name="Raoult D."/>
        </authorList>
    </citation>
    <scope>NUCLEOTIDE SEQUENCE [LARGE SCALE GENOMIC DNA]</scope>
    <source>
        <strain evidence="1 2">CCUG 51329</strain>
    </source>
</reference>
<accession>A0A3D9B3E6</accession>
<dbReference type="EMBL" id="QNVU01000024">
    <property type="protein sequence ID" value="REC47868.1"/>
    <property type="molecule type" value="Genomic_DNA"/>
</dbReference>
<gene>
    <name evidence="1" type="ORF">DRF68_12565</name>
</gene>
<dbReference type="AlphaFoldDB" id="A0A3D9B3E6"/>
<name>A0A3D9B3E6_9FLAO</name>
<evidence type="ECO:0000313" key="1">
    <source>
        <dbReference type="EMBL" id="REC47868.1"/>
    </source>
</evidence>